<dbReference type="Gene3D" id="2.40.160.50">
    <property type="entry name" value="membrane protein fhac: a member of the omp85/tpsb transporter family"/>
    <property type="match status" value="1"/>
</dbReference>
<dbReference type="Pfam" id="PF01103">
    <property type="entry name" value="Omp85"/>
    <property type="match status" value="1"/>
</dbReference>
<gene>
    <name evidence="8" type="ORF">CkaCkLH20_02328</name>
</gene>
<evidence type="ECO:0000313" key="9">
    <source>
        <dbReference type="Proteomes" id="UP000781932"/>
    </source>
</evidence>
<evidence type="ECO:0000256" key="6">
    <source>
        <dbReference type="SAM" id="MobiDB-lite"/>
    </source>
</evidence>
<evidence type="ECO:0000256" key="4">
    <source>
        <dbReference type="ARBA" id="ARBA00022692"/>
    </source>
</evidence>
<comment type="similarity">
    <text evidence="2">Belongs to the SAM50/omp85 family.</text>
</comment>
<feature type="region of interest" description="Disordered" evidence="6">
    <location>
        <begin position="1"/>
        <end position="41"/>
    </location>
</feature>
<dbReference type="InterPro" id="IPR039910">
    <property type="entry name" value="D15-like"/>
</dbReference>
<evidence type="ECO:0000259" key="7">
    <source>
        <dbReference type="Pfam" id="PF01103"/>
    </source>
</evidence>
<proteinExistence type="inferred from homology"/>
<name>A0A9P6IDC0_9PEZI</name>
<comment type="subcellular location">
    <subcellularLocation>
        <location evidence="1">Mitochondrion outer membrane</location>
        <topology evidence="1">Multi-pass membrane protein</topology>
    </subcellularLocation>
</comment>
<dbReference type="InterPro" id="IPR000184">
    <property type="entry name" value="Bac_surfAg_D15"/>
</dbReference>
<keyword evidence="4" id="KW-0812">Transmembrane</keyword>
<protein>
    <submittedName>
        <fullName evidence="8">Surface antigen</fullName>
    </submittedName>
</protein>
<keyword evidence="9" id="KW-1185">Reference proteome</keyword>
<feature type="compositionally biased region" description="Basic and acidic residues" evidence="6">
    <location>
        <begin position="17"/>
        <end position="41"/>
    </location>
</feature>
<sequence>MASKAGLSGSSASNPTDKLKAGPDALRKEAESSEQYEKLQEEAKIRRLQALASHDHHATSPMTINRLQIHGATNTRRGFLDPIFEPLLKEEVNSSSTLGEVAARLGDARGKLERLGIFQPDPKVHINGSDPADPSSTPTDVDVDIVVKELPRYKFNAGTDVGNSEGSAYTSLLWRNIFGGAEQLTVNASAGTRTRSAYSANLSAPVQSNPDTRIAIEALSSATDKSWAAHEEALKGGNLRFSWLSGPKDMHSVEYSGVWRQVTGLRDSASPTVRADAGDSVKSSIKHTYQRDQRDNPQLPQSGYMLKSVFELAGVGPLGGDVAFSKSECEFGGAVPIPIPGVKGRSGVSIGGGLRFGMLYPLPLGFASQGKSQPSRINDRFQLGGPTDVRGFHYGGLGPHDGQDAVGGDVFAAGSVNMLFPLPYKGPESSLRLQVFANGGRLVALKNKSKGGESKSTGLDASNVANGMWRALNDLTNGLPTTAAGVGLVYAHPVARFELNFSLPLVLRRGEQGTKGFQVGVGINFL</sequence>
<evidence type="ECO:0000256" key="1">
    <source>
        <dbReference type="ARBA" id="ARBA00004374"/>
    </source>
</evidence>
<dbReference type="RefSeq" id="XP_038749835.1">
    <property type="nucleotide sequence ID" value="XM_038885047.1"/>
</dbReference>
<dbReference type="GO" id="GO:0005741">
    <property type="term" value="C:mitochondrial outer membrane"/>
    <property type="evidence" value="ECO:0007669"/>
    <property type="project" value="UniProtKB-SubCell"/>
</dbReference>
<accession>A0A9P6IDC0</accession>
<dbReference type="EMBL" id="JAATWM020000005">
    <property type="protein sequence ID" value="KAF9880374.1"/>
    <property type="molecule type" value="Genomic_DNA"/>
</dbReference>
<dbReference type="GeneID" id="62158121"/>
<feature type="compositionally biased region" description="Low complexity" evidence="6">
    <location>
        <begin position="1"/>
        <end position="13"/>
    </location>
</feature>
<keyword evidence="5" id="KW-0472">Membrane</keyword>
<reference evidence="8" key="1">
    <citation type="submission" date="2020-03" db="EMBL/GenBank/DDBJ databases">
        <authorList>
            <person name="He L."/>
        </authorList>
    </citation>
    <scope>NUCLEOTIDE SEQUENCE</scope>
    <source>
        <strain evidence="8">CkLH20</strain>
    </source>
</reference>
<feature type="region of interest" description="Disordered" evidence="6">
    <location>
        <begin position="120"/>
        <end position="140"/>
    </location>
</feature>
<dbReference type="Proteomes" id="UP000781932">
    <property type="component" value="Unassembled WGS sequence"/>
</dbReference>
<dbReference type="PANTHER" id="PTHR12815:SF18">
    <property type="entry name" value="SORTING AND ASSEMBLY MACHINERY COMPONENT 50 HOMOLOG"/>
    <property type="match status" value="1"/>
</dbReference>
<dbReference type="FunFam" id="2.40.160.50:FF:000008">
    <property type="entry name" value="Mitochondrial outer membrane beta-barrel protein Tob55"/>
    <property type="match status" value="1"/>
</dbReference>
<comment type="caution">
    <text evidence="8">The sequence shown here is derived from an EMBL/GenBank/DDBJ whole genome shotgun (WGS) entry which is preliminary data.</text>
</comment>
<keyword evidence="3" id="KW-1134">Transmembrane beta strand</keyword>
<feature type="domain" description="Bacterial surface antigen (D15)" evidence="7">
    <location>
        <begin position="176"/>
        <end position="525"/>
    </location>
</feature>
<organism evidence="8 9">
    <name type="scientific">Colletotrichum karsti</name>
    <dbReference type="NCBI Taxonomy" id="1095194"/>
    <lineage>
        <taxon>Eukaryota</taxon>
        <taxon>Fungi</taxon>
        <taxon>Dikarya</taxon>
        <taxon>Ascomycota</taxon>
        <taxon>Pezizomycotina</taxon>
        <taxon>Sordariomycetes</taxon>
        <taxon>Hypocreomycetidae</taxon>
        <taxon>Glomerellales</taxon>
        <taxon>Glomerellaceae</taxon>
        <taxon>Colletotrichum</taxon>
        <taxon>Colletotrichum boninense species complex</taxon>
    </lineage>
</organism>
<evidence type="ECO:0000256" key="5">
    <source>
        <dbReference type="ARBA" id="ARBA00023136"/>
    </source>
</evidence>
<evidence type="ECO:0000313" key="8">
    <source>
        <dbReference type="EMBL" id="KAF9880374.1"/>
    </source>
</evidence>
<feature type="region of interest" description="Disordered" evidence="6">
    <location>
        <begin position="270"/>
        <end position="300"/>
    </location>
</feature>
<reference evidence="8" key="2">
    <citation type="submission" date="2020-11" db="EMBL/GenBank/DDBJ databases">
        <title>Whole genome sequencing of Colletotrichum sp.</title>
        <authorList>
            <person name="Li H."/>
        </authorList>
    </citation>
    <scope>NUCLEOTIDE SEQUENCE</scope>
    <source>
        <strain evidence="8">CkLH20</strain>
    </source>
</reference>
<dbReference type="OrthoDB" id="1724197at2759"/>
<dbReference type="PANTHER" id="PTHR12815">
    <property type="entry name" value="SORTING AND ASSEMBLY MACHINERY SAMM50 PROTEIN FAMILY MEMBER"/>
    <property type="match status" value="1"/>
</dbReference>
<evidence type="ECO:0000256" key="2">
    <source>
        <dbReference type="ARBA" id="ARBA00010913"/>
    </source>
</evidence>
<evidence type="ECO:0000256" key="3">
    <source>
        <dbReference type="ARBA" id="ARBA00022452"/>
    </source>
</evidence>
<dbReference type="GO" id="GO:0045040">
    <property type="term" value="P:protein insertion into mitochondrial outer membrane"/>
    <property type="evidence" value="ECO:0007669"/>
    <property type="project" value="TreeGrafter"/>
</dbReference>
<dbReference type="AlphaFoldDB" id="A0A9P6IDC0"/>